<dbReference type="RefSeq" id="WP_327601070.1">
    <property type="nucleotide sequence ID" value="NZ_JAYXHS010000004.1"/>
</dbReference>
<keyword evidence="4" id="KW-1185">Reference proteome</keyword>
<organism evidence="3 4">
    <name type="scientific">Uliginosibacterium silvisoli</name>
    <dbReference type="NCBI Taxonomy" id="3114758"/>
    <lineage>
        <taxon>Bacteria</taxon>
        <taxon>Pseudomonadati</taxon>
        <taxon>Pseudomonadota</taxon>
        <taxon>Betaproteobacteria</taxon>
        <taxon>Rhodocyclales</taxon>
        <taxon>Zoogloeaceae</taxon>
        <taxon>Uliginosibacterium</taxon>
    </lineage>
</organism>
<evidence type="ECO:0000313" key="3">
    <source>
        <dbReference type="EMBL" id="MEC5388101.1"/>
    </source>
</evidence>
<dbReference type="Proteomes" id="UP001331561">
    <property type="component" value="Unassembled WGS sequence"/>
</dbReference>
<feature type="transmembrane region" description="Helical" evidence="1">
    <location>
        <begin position="128"/>
        <end position="149"/>
    </location>
</feature>
<feature type="domain" description="Copper resistance protein D" evidence="2">
    <location>
        <begin position="49"/>
        <end position="148"/>
    </location>
</feature>
<reference evidence="3 4" key="1">
    <citation type="submission" date="2024-01" db="EMBL/GenBank/DDBJ databases">
        <title>Uliginosibacterium soil sp. nov.</title>
        <authorList>
            <person name="Lv Y."/>
        </authorList>
    </citation>
    <scope>NUCLEOTIDE SEQUENCE [LARGE SCALE GENOMIC DNA]</scope>
    <source>
        <strain evidence="3 4">H3</strain>
    </source>
</reference>
<accession>A0ABU6K929</accession>
<name>A0ABU6K929_9RHOO</name>
<keyword evidence="1" id="KW-0472">Membrane</keyword>
<keyword evidence="1" id="KW-1133">Transmembrane helix</keyword>
<evidence type="ECO:0000256" key="1">
    <source>
        <dbReference type="SAM" id="Phobius"/>
    </source>
</evidence>
<feature type="transmembrane region" description="Helical" evidence="1">
    <location>
        <begin position="87"/>
        <end position="107"/>
    </location>
</feature>
<evidence type="ECO:0000313" key="4">
    <source>
        <dbReference type="Proteomes" id="UP001331561"/>
    </source>
</evidence>
<protein>
    <submittedName>
        <fullName evidence="3">CopD family protein</fullName>
    </submittedName>
</protein>
<sequence length="155" mass="16745">MTTFAILLCLHLCAVIFWVGGMAIMHIAVRPSAVEMLEPPQRLPFMAVTLGRFFLGVTISIVVLLVTGAWMMHFMASVGRLPHSVEAMAGLGILMMAIFGHVRFAAFPKLRRAIAAKAWPEAGKQLGIIRQLVALNLTLGVVTVVIAIIGRTALV</sequence>
<keyword evidence="1" id="KW-0812">Transmembrane</keyword>
<feature type="transmembrane region" description="Helical" evidence="1">
    <location>
        <begin position="50"/>
        <end position="75"/>
    </location>
</feature>
<evidence type="ECO:0000259" key="2">
    <source>
        <dbReference type="Pfam" id="PF05425"/>
    </source>
</evidence>
<feature type="transmembrane region" description="Helical" evidence="1">
    <location>
        <begin position="6"/>
        <end position="29"/>
    </location>
</feature>
<proteinExistence type="predicted"/>
<dbReference type="InterPro" id="IPR008457">
    <property type="entry name" value="Cu-R_CopD_dom"/>
</dbReference>
<gene>
    <name evidence="3" type="ORF">VVD49_20375</name>
</gene>
<comment type="caution">
    <text evidence="3">The sequence shown here is derived from an EMBL/GenBank/DDBJ whole genome shotgun (WGS) entry which is preliminary data.</text>
</comment>
<dbReference type="Pfam" id="PF05425">
    <property type="entry name" value="CopD"/>
    <property type="match status" value="1"/>
</dbReference>
<dbReference type="EMBL" id="JAYXHS010000004">
    <property type="protein sequence ID" value="MEC5388101.1"/>
    <property type="molecule type" value="Genomic_DNA"/>
</dbReference>